<dbReference type="EMBL" id="FUUY01000004">
    <property type="protein sequence ID" value="SJX21906.1"/>
    <property type="molecule type" value="Genomic_DNA"/>
</dbReference>
<dbReference type="Proteomes" id="UP001159915">
    <property type="component" value="Unassembled WGS sequence"/>
</dbReference>
<proteinExistence type="predicted"/>
<dbReference type="EMBL" id="JAOCDR010000001">
    <property type="protein sequence ID" value="MDH0654562.1"/>
    <property type="molecule type" value="Genomic_DNA"/>
</dbReference>
<evidence type="ECO:0008006" key="17">
    <source>
        <dbReference type="Google" id="ProtNLM"/>
    </source>
</evidence>
<keyword evidence="16" id="KW-1185">Reference proteome</keyword>
<dbReference type="EMBL" id="RHXE01000029">
    <property type="protein sequence ID" value="RSE21723.1"/>
    <property type="molecule type" value="Genomic_DNA"/>
</dbReference>
<dbReference type="Proteomes" id="UP001244586">
    <property type="component" value="Chromosome"/>
</dbReference>
<evidence type="ECO:0000313" key="6">
    <source>
        <dbReference type="EMBL" id="MDH1438881.1"/>
    </source>
</evidence>
<organism evidence="9 12">
    <name type="scientific">Acinetobacter johnsonii</name>
    <dbReference type="NCBI Taxonomy" id="40214"/>
    <lineage>
        <taxon>Bacteria</taxon>
        <taxon>Pseudomonadati</taxon>
        <taxon>Pseudomonadota</taxon>
        <taxon>Gammaproteobacteria</taxon>
        <taxon>Moraxellales</taxon>
        <taxon>Moraxellaceae</taxon>
        <taxon>Acinetobacter</taxon>
    </lineage>
</organism>
<dbReference type="EMBL" id="CP121776">
    <property type="protein sequence ID" value="WMG18223.1"/>
    <property type="molecule type" value="Genomic_DNA"/>
</dbReference>
<dbReference type="RefSeq" id="WP_004696401.1">
    <property type="nucleotide sequence ID" value="NZ_BBTB01000068.1"/>
</dbReference>
<dbReference type="Proteomes" id="UP001161099">
    <property type="component" value="Unassembled WGS sequence"/>
</dbReference>
<feature type="chain" id="PRO_5015069424" description="Signal peptide-containing protein" evidence="1">
    <location>
        <begin position="23"/>
        <end position="116"/>
    </location>
</feature>
<dbReference type="Proteomes" id="UP000595107">
    <property type="component" value="Chromosome"/>
</dbReference>
<evidence type="ECO:0000313" key="5">
    <source>
        <dbReference type="EMBL" id="MDH0968842.1"/>
    </source>
</evidence>
<evidence type="ECO:0000313" key="9">
    <source>
        <dbReference type="EMBL" id="SJX21906.1"/>
    </source>
</evidence>
<reference evidence="10 13" key="2">
    <citation type="submission" date="2018-06" db="EMBL/GenBank/DDBJ databases">
        <authorList>
            <consortium name="Pathogen Informatics"/>
            <person name="Doyle S."/>
        </authorList>
    </citation>
    <scope>NUCLEOTIDE SEQUENCE [LARGE SCALE GENOMIC DNA]</scope>
    <source>
        <strain evidence="10 13">NCTC10308</strain>
    </source>
</reference>
<evidence type="ECO:0000256" key="1">
    <source>
        <dbReference type="SAM" id="SignalP"/>
    </source>
</evidence>
<reference evidence="7 15" key="4">
    <citation type="submission" date="2020-12" db="EMBL/GenBank/DDBJ databases">
        <title>FDA dAtabase for Regulatory Grade micrObial Sequences (FDA-ARGOS): Supporting development and validation of Infectious Disease Dx tests.</title>
        <authorList>
            <person name="Sproer C."/>
            <person name="Gronow S."/>
            <person name="Severitt S."/>
            <person name="Schroder I."/>
            <person name="Tallon L."/>
            <person name="Sadzewicz L."/>
            <person name="Zhao X."/>
            <person name="Boylan J."/>
            <person name="Ott S."/>
            <person name="Bowen H."/>
            <person name="Vavikolanu K."/>
            <person name="Mehta A."/>
            <person name="Aluvathingal J."/>
            <person name="Nadendla S."/>
            <person name="Lowell S."/>
            <person name="Myers T."/>
            <person name="Yan Y."/>
            <person name="Sichtig H."/>
        </authorList>
    </citation>
    <scope>NUCLEOTIDE SEQUENCE [LARGE SCALE GENOMIC DNA]</scope>
    <source>
        <strain evidence="7 15">FDAARGOS_910</strain>
    </source>
</reference>
<feature type="signal peptide" evidence="1">
    <location>
        <begin position="1"/>
        <end position="22"/>
    </location>
</feature>
<dbReference type="AlphaFoldDB" id="A0A1R7QCM6"/>
<keyword evidence="1" id="KW-0732">Signal</keyword>
<dbReference type="Proteomes" id="UP000196240">
    <property type="component" value="Unassembled WGS sequence"/>
</dbReference>
<evidence type="ECO:0000313" key="15">
    <source>
        <dbReference type="Proteomes" id="UP000595107"/>
    </source>
</evidence>
<evidence type="ECO:0000313" key="14">
    <source>
        <dbReference type="Proteomes" id="UP000277537"/>
    </source>
</evidence>
<name>A0A1R7QCM6_ACIJO</name>
<evidence type="ECO:0000313" key="10">
    <source>
        <dbReference type="EMBL" id="SUT94506.1"/>
    </source>
</evidence>
<evidence type="ECO:0000313" key="8">
    <source>
        <dbReference type="EMBL" id="RSE21723.1"/>
    </source>
</evidence>
<dbReference type="EMBL" id="CP065666">
    <property type="protein sequence ID" value="QPS05071.1"/>
    <property type="molecule type" value="Genomic_DNA"/>
</dbReference>
<gene>
    <name evidence="9" type="ORF">ACNJC6_01535</name>
    <name evidence="8" type="ORF">EGT73_12180</name>
    <name evidence="7" type="ORF">I6G67_06410</name>
    <name evidence="5" type="ORF">N5C10_06090</name>
    <name evidence="4" type="ORF">N5C97_08480</name>
    <name evidence="3" type="ORF">N5D11_00195</name>
    <name evidence="6" type="ORF">N5I27_10990</name>
    <name evidence="2" type="ORF">N7566_02865</name>
    <name evidence="10" type="ORF">NCTC10308_01472</name>
    <name evidence="11" type="ORF">QBJ73_00875</name>
</gene>
<accession>A0A1R7QCM6</accession>
<reference evidence="8 14" key="3">
    <citation type="submission" date="2018-10" db="EMBL/GenBank/DDBJ databases">
        <title>Transmission dynamics of multidrug resistant bacteria on intensive care unit surfaces.</title>
        <authorList>
            <person name="D'Souza A.W."/>
            <person name="Potter R.F."/>
            <person name="Wallace M."/>
            <person name="Shupe A."/>
            <person name="Patel S."/>
            <person name="Sun S."/>
            <person name="Gul D."/>
            <person name="Kwon J.H."/>
            <person name="Andleeb S."/>
            <person name="Burnham C.-A.D."/>
            <person name="Dantas G."/>
        </authorList>
    </citation>
    <scope>NUCLEOTIDE SEQUENCE [LARGE SCALE GENOMIC DNA]</scope>
    <source>
        <strain evidence="8 14">AJ_385</strain>
    </source>
</reference>
<dbReference type="EMBL" id="UFRV01000006">
    <property type="protein sequence ID" value="SUT94506.1"/>
    <property type="molecule type" value="Genomic_DNA"/>
</dbReference>
<evidence type="ECO:0000313" key="3">
    <source>
        <dbReference type="EMBL" id="MDH0654562.1"/>
    </source>
</evidence>
<reference evidence="9 12" key="1">
    <citation type="submission" date="2017-02" db="EMBL/GenBank/DDBJ databases">
        <authorList>
            <person name="Peterson S.W."/>
        </authorList>
    </citation>
    <scope>NUCLEOTIDE SEQUENCE [LARGE SCALE GENOMIC DNA]</scope>
    <source>
        <strain evidence="9">C6</strain>
    </source>
</reference>
<evidence type="ECO:0000313" key="11">
    <source>
        <dbReference type="EMBL" id="WMG18223.1"/>
    </source>
</evidence>
<dbReference type="EMBL" id="JAOCIL010000001">
    <property type="protein sequence ID" value="MDH1438881.1"/>
    <property type="molecule type" value="Genomic_DNA"/>
</dbReference>
<dbReference type="GeneID" id="56339311"/>
<evidence type="ECO:0000313" key="2">
    <source>
        <dbReference type="EMBL" id="MDG9785954.1"/>
    </source>
</evidence>
<reference evidence="2" key="5">
    <citation type="submission" date="2022-09" db="EMBL/GenBank/DDBJ databases">
        <title>Intensive care unit water sources are persistently colonized with multi-drug resistant bacteria and are the site of extensive horizontal gene transfer of antibiotic resistance genes.</title>
        <authorList>
            <person name="Diorio-Toth L."/>
        </authorList>
    </citation>
    <scope>NUCLEOTIDE SEQUENCE</scope>
    <source>
        <strain evidence="6">GD03725</strain>
        <strain evidence="3">GD03851</strain>
        <strain evidence="4">GD03885</strain>
        <strain evidence="5">GD03920</strain>
        <strain evidence="2">GD04065</strain>
    </source>
</reference>
<protein>
    <recommendedName>
        <fullName evidence="17">Signal peptide-containing protein</fullName>
    </recommendedName>
</protein>
<dbReference type="Proteomes" id="UP001161567">
    <property type="component" value="Unassembled WGS sequence"/>
</dbReference>
<dbReference type="EMBL" id="JAOCCL010000017">
    <property type="protein sequence ID" value="MDH0826534.1"/>
    <property type="molecule type" value="Genomic_DNA"/>
</dbReference>
<evidence type="ECO:0000313" key="12">
    <source>
        <dbReference type="Proteomes" id="UP000196240"/>
    </source>
</evidence>
<dbReference type="Proteomes" id="UP000277537">
    <property type="component" value="Unassembled WGS sequence"/>
</dbReference>
<evidence type="ECO:0000313" key="4">
    <source>
        <dbReference type="EMBL" id="MDH0826534.1"/>
    </source>
</evidence>
<dbReference type="Proteomes" id="UP001157887">
    <property type="component" value="Unassembled WGS sequence"/>
</dbReference>
<dbReference type="Proteomes" id="UP000254227">
    <property type="component" value="Unassembled WGS sequence"/>
</dbReference>
<dbReference type="EMBL" id="JAOECG010000002">
    <property type="protein sequence ID" value="MDG9785954.1"/>
    <property type="molecule type" value="Genomic_DNA"/>
</dbReference>
<evidence type="ECO:0000313" key="16">
    <source>
        <dbReference type="Proteomes" id="UP001244586"/>
    </source>
</evidence>
<evidence type="ECO:0000313" key="13">
    <source>
        <dbReference type="Proteomes" id="UP000254227"/>
    </source>
</evidence>
<dbReference type="Proteomes" id="UP001160116">
    <property type="component" value="Unassembled WGS sequence"/>
</dbReference>
<dbReference type="EMBL" id="JAOCBE010000001">
    <property type="protein sequence ID" value="MDH0968842.1"/>
    <property type="molecule type" value="Genomic_DNA"/>
</dbReference>
<evidence type="ECO:0000313" key="7">
    <source>
        <dbReference type="EMBL" id="QPS05071.1"/>
    </source>
</evidence>
<reference evidence="11 16" key="6">
    <citation type="submission" date="2023-04" db="EMBL/GenBank/DDBJ databases">
        <title>Acinetobacter johnsonii isolate AYTCM encoding NDM-1, OXA-58 and PER-1.</title>
        <authorList>
            <person name="Tian C."/>
            <person name="Wang S."/>
            <person name="Fan X."/>
            <person name="Xia D."/>
        </authorList>
    </citation>
    <scope>NUCLEOTIDE SEQUENCE [LARGE SCALE GENOMIC DNA]</scope>
    <source>
        <strain evidence="11 16">AYTCM</strain>
    </source>
</reference>
<sequence precursor="true">MNKKILFSSILCGLFFSPFVSANDKVEKVYDSQRYQQVCKGKSQGTAVSFAYRGIIWNGTCEPQFFPSSKNANIHGDEAELASICQGDSKATSINIEGKEIKGKCALGFVAPKPRM</sequence>